<dbReference type="EMBL" id="JACIEQ010000001">
    <property type="protein sequence ID" value="MBB4021091.1"/>
    <property type="molecule type" value="Genomic_DNA"/>
</dbReference>
<proteinExistence type="predicted"/>
<protein>
    <submittedName>
        <fullName evidence="1">CRISPR system Cascade subunit CasA</fullName>
    </submittedName>
</protein>
<evidence type="ECO:0000313" key="2">
    <source>
        <dbReference type="Proteomes" id="UP000585681"/>
    </source>
</evidence>
<dbReference type="NCBIfam" id="TIGR02547">
    <property type="entry name" value="casA_cse1"/>
    <property type="match status" value="1"/>
</dbReference>
<keyword evidence="2" id="KW-1185">Reference proteome</keyword>
<dbReference type="Proteomes" id="UP000585681">
    <property type="component" value="Unassembled WGS sequence"/>
</dbReference>
<dbReference type="Pfam" id="PF09481">
    <property type="entry name" value="CRISPR_Cse1"/>
    <property type="match status" value="1"/>
</dbReference>
<evidence type="ECO:0000313" key="1">
    <source>
        <dbReference type="EMBL" id="MBB4021091.1"/>
    </source>
</evidence>
<dbReference type="AlphaFoldDB" id="A0A840C579"/>
<reference evidence="1" key="1">
    <citation type="submission" date="2020-08" db="EMBL/GenBank/DDBJ databases">
        <title>Genomic Encyclopedia of Type Strains, Phase IV (KMG-IV): sequencing the most valuable type-strain genomes for metagenomic binning, comparative biology and taxonomic classification.</title>
        <authorList>
            <person name="Goeker M."/>
        </authorList>
    </citation>
    <scope>NUCLEOTIDE SEQUENCE [LARGE SCALE GENOMIC DNA]</scope>
    <source>
        <strain evidence="1">DSM 105040</strain>
    </source>
</reference>
<dbReference type="InterPro" id="IPR013381">
    <property type="entry name" value="CRISPR-assoc_prot_Cse1"/>
</dbReference>
<gene>
    <name evidence="1" type="ORF">GGR17_000882</name>
</gene>
<name>A0A840C579_9RHOB</name>
<accession>A0A840C579</accession>
<sequence>MTDPEIAAPDWPRADLNLACYELLIGMVFMATPPEDDFSWEGGRSDPVRLQERLAEYASAFSLLGDGPKFLQDLEDLPGAPSGPDLLFIDSAGGNTAKNNADLMVHRDRYAALDLPLAAMALYAFQQFAPSGGAGNRTSMRGGGPLVTLADPGTGLWDLVWANVPCGRPANPGDLPWMRPTRTSEADQSVGAGQAHPVEAFFGMPRRLRLVAEPDRVTGVVQRPYGTNYGLWRHPLSPYYRPKEGAELLPRHPATGRLPWRNWIGILLSDPKQESGLRLRAACIEGFYERYGRQAKRMIAAGWAMDNMKPKDFLWEELPLLTFDAAAQRQAESMIGAAETVASALRRALTALVAEGSARDAEYEQFWSATEGDFLDALAVLSAPDFDAADISQKFLGALGRQALAQFDALALPGLYWKKFPNIEDKKKKATGVLKIVEERTTLMALVYGRSKQGKSLWAGLDVVPPERTTQREVMT</sequence>
<organism evidence="1 2">
    <name type="scientific">Actibacterium naphthalenivorans</name>
    <dbReference type="NCBI Taxonomy" id="1614693"/>
    <lineage>
        <taxon>Bacteria</taxon>
        <taxon>Pseudomonadati</taxon>
        <taxon>Pseudomonadota</taxon>
        <taxon>Alphaproteobacteria</taxon>
        <taxon>Rhodobacterales</taxon>
        <taxon>Roseobacteraceae</taxon>
        <taxon>Actibacterium</taxon>
    </lineage>
</organism>
<comment type="caution">
    <text evidence="1">The sequence shown here is derived from an EMBL/GenBank/DDBJ whole genome shotgun (WGS) entry which is preliminary data.</text>
</comment>
<dbReference type="CDD" id="cd09729">
    <property type="entry name" value="Cse1_I-E"/>
    <property type="match status" value="1"/>
</dbReference>